<gene>
    <name evidence="4" type="ORF">VB738_14455</name>
</gene>
<dbReference type="Gene3D" id="3.40.50.720">
    <property type="entry name" value="NAD(P)-binding Rossmann-like Domain"/>
    <property type="match status" value="1"/>
</dbReference>
<dbReference type="Gene3D" id="3.40.225.10">
    <property type="entry name" value="Class II aldolase/adducin N-terminal domain"/>
    <property type="match status" value="1"/>
</dbReference>
<dbReference type="PRINTS" id="PR00081">
    <property type="entry name" value="GDHRDH"/>
</dbReference>
<dbReference type="NCBIfam" id="NF006192">
    <property type="entry name" value="PRK08324.1-6"/>
    <property type="match status" value="1"/>
</dbReference>
<evidence type="ECO:0000256" key="2">
    <source>
        <dbReference type="ARBA" id="ARBA00023002"/>
    </source>
</evidence>
<dbReference type="InterPro" id="IPR036409">
    <property type="entry name" value="Aldolase_II/adducin_N_sf"/>
</dbReference>
<dbReference type="Pfam" id="PF13561">
    <property type="entry name" value="adh_short_C2"/>
    <property type="match status" value="1"/>
</dbReference>
<dbReference type="InterPro" id="IPR020904">
    <property type="entry name" value="Sc_DH/Rdtase_CS"/>
</dbReference>
<keyword evidence="2" id="KW-0560">Oxidoreductase</keyword>
<evidence type="ECO:0000256" key="1">
    <source>
        <dbReference type="ARBA" id="ARBA00006484"/>
    </source>
</evidence>
<organism evidence="4 5">
    <name type="scientific">Cyanobium gracile UHCC 0139</name>
    <dbReference type="NCBI Taxonomy" id="3110308"/>
    <lineage>
        <taxon>Bacteria</taxon>
        <taxon>Bacillati</taxon>
        <taxon>Cyanobacteriota</taxon>
        <taxon>Cyanophyceae</taxon>
        <taxon>Synechococcales</taxon>
        <taxon>Prochlorococcaceae</taxon>
        <taxon>Cyanobium</taxon>
    </lineage>
</organism>
<evidence type="ECO:0000313" key="5">
    <source>
        <dbReference type="Proteomes" id="UP001304461"/>
    </source>
</evidence>
<dbReference type="SUPFAM" id="SSF53639">
    <property type="entry name" value="AraD/HMP-PK domain-like"/>
    <property type="match status" value="1"/>
</dbReference>
<reference evidence="4 5" key="1">
    <citation type="submission" date="2023-12" db="EMBL/GenBank/DDBJ databases">
        <title>Baltic Sea Cyanobacteria.</title>
        <authorList>
            <person name="Delbaje E."/>
            <person name="Fewer D.P."/>
            <person name="Shishido T.K."/>
        </authorList>
    </citation>
    <scope>NUCLEOTIDE SEQUENCE [LARGE SCALE GENOMIC DNA]</scope>
    <source>
        <strain evidence="4 5">UHCC 0139</strain>
    </source>
</reference>
<dbReference type="RefSeq" id="WP_323306408.1">
    <property type="nucleotide sequence ID" value="NZ_JAYGHX010000011.1"/>
</dbReference>
<comment type="caution">
    <text evidence="4">The sequence shown here is derived from an EMBL/GenBank/DDBJ whole genome shotgun (WGS) entry which is preliminary data.</text>
</comment>
<dbReference type="InterPro" id="IPR002347">
    <property type="entry name" value="SDR_fam"/>
</dbReference>
<dbReference type="PROSITE" id="PS00061">
    <property type="entry name" value="ADH_SHORT"/>
    <property type="match status" value="1"/>
</dbReference>
<dbReference type="InterPro" id="IPR036291">
    <property type="entry name" value="NAD(P)-bd_dom_sf"/>
</dbReference>
<evidence type="ECO:0000259" key="3">
    <source>
        <dbReference type="SMART" id="SM01007"/>
    </source>
</evidence>
<sequence length="703" mass="72859">MAVQHRWSDAAARDAIARYGEQGVNVDLALRTYSARLLGADPELVLHGGGNTSVKTTVHGLLGEPIRVLCVKGSGWDLGTIEPPGHPAVRLEPLQALRVLESLSDEAMVAAQRQNLIDPAAPNPSVEALLHAFLPHTFVDHTHSIALLALADQPDAAEVCREVYGDRVALVPYVMPGFALAKAAALAYEAATAGGNEPEGMVLLQHGLFSFGATAEQSYDRMVDLVRRAEERLARGERSLHAVAVPERPAPAAAVLPVLRGALGRAAVAAGVRPHWILALRDTPLARAISDDARLGDWAGRGVATPDHVIRTKARPLVLPPLPAGGDGPALSAWGQALEQALEAYAAEYRAYFQRQNAAAGGVKTALDPLPRVAAIPGLGLVGIGKSAGEAATVADIAEAWAQTLLAAEAIGRYAPVGEADTFAMEYWSLEQAKLGKAAEKPLARLVVLVTGGAGAIGAATARAFAAAGADVAVLDLDQEAAEAVAASCGKRALAATCDVTDPAAVQAALAAVAAHFGGLDIVVSNAGAAWTGPMATLADADLRASFELNFFAHQNVAQAALAVFRAQDRPEGGGRPVLGGQLLFNVSKQALNPGPNFGAYGISKAALLALVRQYALEEGEAAVRVNAINADRIRSGLLDDTMIKERSAARGLSEELYMAGNLLGAEVRASDVADAFVALARMERTTGAVLTVDGGNVAAMVR</sequence>
<dbReference type="SMART" id="SM01007">
    <property type="entry name" value="Aldolase_II"/>
    <property type="match status" value="1"/>
</dbReference>
<dbReference type="Pfam" id="PF00596">
    <property type="entry name" value="Aldolase_II"/>
    <property type="match status" value="1"/>
</dbReference>
<feature type="domain" description="Class II aldolase/adducin N-terminal" evidence="3">
    <location>
        <begin position="30"/>
        <end position="233"/>
    </location>
</feature>
<dbReference type="PANTHER" id="PTHR43669">
    <property type="entry name" value="5-KETO-D-GLUCONATE 5-REDUCTASE"/>
    <property type="match status" value="1"/>
</dbReference>
<keyword evidence="5" id="KW-1185">Reference proteome</keyword>
<accession>A0ABU5RXD6</accession>
<proteinExistence type="inferred from homology"/>
<protein>
    <submittedName>
        <fullName evidence="4">Bifunctional aldolase/short-chain dehydrogenase</fullName>
    </submittedName>
</protein>
<dbReference type="Proteomes" id="UP001304461">
    <property type="component" value="Unassembled WGS sequence"/>
</dbReference>
<dbReference type="PANTHER" id="PTHR43669:SF3">
    <property type="entry name" value="ALCOHOL DEHYDROGENASE, PUTATIVE (AFU_ORTHOLOGUE AFUA_3G03445)-RELATED"/>
    <property type="match status" value="1"/>
</dbReference>
<dbReference type="EMBL" id="JAYGHX010000011">
    <property type="protein sequence ID" value="MEA5392461.1"/>
    <property type="molecule type" value="Genomic_DNA"/>
</dbReference>
<name>A0ABU5RXD6_9CYAN</name>
<dbReference type="SUPFAM" id="SSF51735">
    <property type="entry name" value="NAD(P)-binding Rossmann-fold domains"/>
    <property type="match status" value="1"/>
</dbReference>
<evidence type="ECO:0000313" key="4">
    <source>
        <dbReference type="EMBL" id="MEA5392461.1"/>
    </source>
</evidence>
<dbReference type="InterPro" id="IPR001303">
    <property type="entry name" value="Aldolase_II/adducin_N"/>
</dbReference>
<comment type="similarity">
    <text evidence="1">Belongs to the short-chain dehydrogenases/reductases (SDR) family.</text>
</comment>